<reference evidence="1 2" key="1">
    <citation type="journal article" date="2006" name="Science">
        <title>Phytophthora genome sequences uncover evolutionary origins and mechanisms of pathogenesis.</title>
        <authorList>
            <person name="Tyler B.M."/>
            <person name="Tripathy S."/>
            <person name="Zhang X."/>
            <person name="Dehal P."/>
            <person name="Jiang R.H."/>
            <person name="Aerts A."/>
            <person name="Arredondo F.D."/>
            <person name="Baxter L."/>
            <person name="Bensasson D."/>
            <person name="Beynon J.L."/>
            <person name="Chapman J."/>
            <person name="Damasceno C.M."/>
            <person name="Dorrance A.E."/>
            <person name="Dou D."/>
            <person name="Dickerman A.W."/>
            <person name="Dubchak I.L."/>
            <person name="Garbelotto M."/>
            <person name="Gijzen M."/>
            <person name="Gordon S.G."/>
            <person name="Govers F."/>
            <person name="Grunwald N.J."/>
            <person name="Huang W."/>
            <person name="Ivors K.L."/>
            <person name="Jones R.W."/>
            <person name="Kamoun S."/>
            <person name="Krampis K."/>
            <person name="Lamour K.H."/>
            <person name="Lee M.K."/>
            <person name="McDonald W.H."/>
            <person name="Medina M."/>
            <person name="Meijer H.J."/>
            <person name="Nordberg E.K."/>
            <person name="Maclean D.J."/>
            <person name="Ospina-Giraldo M.D."/>
            <person name="Morris P.F."/>
            <person name="Phuntumart V."/>
            <person name="Putnam N.H."/>
            <person name="Rash S."/>
            <person name="Rose J.K."/>
            <person name="Sakihama Y."/>
            <person name="Salamov A.A."/>
            <person name="Savidor A."/>
            <person name="Scheuring C.F."/>
            <person name="Smith B.M."/>
            <person name="Sobral B.W."/>
            <person name="Terry A."/>
            <person name="Torto-Alalibo T.A."/>
            <person name="Win J."/>
            <person name="Xu Z."/>
            <person name="Zhang H."/>
            <person name="Grigoriev I.V."/>
            <person name="Rokhsar D.S."/>
            <person name="Boore J.L."/>
        </authorList>
    </citation>
    <scope>NUCLEOTIDE SEQUENCE [LARGE SCALE GENOMIC DNA]</scope>
    <source>
        <strain evidence="1 2">P6497</strain>
    </source>
</reference>
<accession>G4YF02</accession>
<organism evidence="1 2">
    <name type="scientific">Phytophthora sojae (strain P6497)</name>
    <name type="common">Soybean stem and root rot agent</name>
    <name type="synonym">Phytophthora megasperma f. sp. glycines</name>
    <dbReference type="NCBI Taxonomy" id="1094619"/>
    <lineage>
        <taxon>Eukaryota</taxon>
        <taxon>Sar</taxon>
        <taxon>Stramenopiles</taxon>
        <taxon>Oomycota</taxon>
        <taxon>Peronosporomycetes</taxon>
        <taxon>Peronosporales</taxon>
        <taxon>Peronosporaceae</taxon>
        <taxon>Phytophthora</taxon>
    </lineage>
</organism>
<evidence type="ECO:0000313" key="1">
    <source>
        <dbReference type="EMBL" id="EGZ27585.1"/>
    </source>
</evidence>
<keyword evidence="2" id="KW-1185">Reference proteome</keyword>
<proteinExistence type="predicted"/>
<dbReference type="AlphaFoldDB" id="G4YF02"/>
<dbReference type="EMBL" id="JH159151">
    <property type="protein sequence ID" value="EGZ27585.1"/>
    <property type="molecule type" value="Genomic_DNA"/>
</dbReference>
<dbReference type="InParanoid" id="G4YF02"/>
<gene>
    <name evidence="1" type="ORF">PHYSODRAFT_472448</name>
</gene>
<dbReference type="KEGG" id="psoj:PHYSODRAFT_472448"/>
<evidence type="ECO:0000313" key="2">
    <source>
        <dbReference type="Proteomes" id="UP000002640"/>
    </source>
</evidence>
<dbReference type="Proteomes" id="UP000002640">
    <property type="component" value="Unassembled WGS sequence"/>
</dbReference>
<dbReference type="RefSeq" id="XP_009514860.1">
    <property type="nucleotide sequence ID" value="XM_009516565.1"/>
</dbReference>
<protein>
    <submittedName>
        <fullName evidence="1">Uncharacterized protein</fullName>
    </submittedName>
</protein>
<dbReference type="GeneID" id="20654231"/>
<sequence>MISLQTSLTPRRRFPFVRSRLSSRSKSTCYFRGVLRHFRPLVIVEYAGFVEFVFFITQELGRVEIALPNRQKIHFAYNPLHHRPL</sequence>
<name>G4YF02_PHYSP</name>